<sequence length="78" mass="8399">MFNDLFQVATGNGMLSMSLGRSLGVRKERNSSHGNGHSPSPRRETAGPENGHESSPLERVSPDCGTNPDSSKGEEREM</sequence>
<feature type="compositionally biased region" description="Basic and acidic residues" evidence="1">
    <location>
        <begin position="41"/>
        <end position="56"/>
    </location>
</feature>
<proteinExistence type="predicted"/>
<dbReference type="Proteomes" id="UP000187609">
    <property type="component" value="Unassembled WGS sequence"/>
</dbReference>
<keyword evidence="3" id="KW-1185">Reference proteome</keyword>
<feature type="region of interest" description="Disordered" evidence="1">
    <location>
        <begin position="1"/>
        <end position="78"/>
    </location>
</feature>
<reference evidence="2" key="1">
    <citation type="submission" date="2016-11" db="EMBL/GenBank/DDBJ databases">
        <title>The genome of Nicotiana attenuata.</title>
        <authorList>
            <person name="Xu S."/>
            <person name="Brockmoeller T."/>
            <person name="Gaquerel E."/>
            <person name="Navarro A."/>
            <person name="Kuhl H."/>
            <person name="Gase K."/>
            <person name="Ling Z."/>
            <person name="Zhou W."/>
            <person name="Kreitzer C."/>
            <person name="Stanke M."/>
            <person name="Tang H."/>
            <person name="Lyons E."/>
            <person name="Pandey P."/>
            <person name="Pandey S.P."/>
            <person name="Timmermann B."/>
            <person name="Baldwin I.T."/>
        </authorList>
    </citation>
    <scope>NUCLEOTIDE SEQUENCE [LARGE SCALE GENOMIC DNA]</scope>
    <source>
        <strain evidence="2">UT</strain>
    </source>
</reference>
<comment type="caution">
    <text evidence="2">The sequence shown here is derived from an EMBL/GenBank/DDBJ whole genome shotgun (WGS) entry which is preliminary data.</text>
</comment>
<evidence type="ECO:0000313" key="3">
    <source>
        <dbReference type="Proteomes" id="UP000187609"/>
    </source>
</evidence>
<accession>A0A1J6J6Q2</accession>
<name>A0A1J6J6Q2_NICAT</name>
<gene>
    <name evidence="2" type="ORF">A4A49_07929</name>
</gene>
<dbReference type="Gramene" id="OIT06563">
    <property type="protein sequence ID" value="OIT06563"/>
    <property type="gene ID" value="A4A49_07929"/>
</dbReference>
<evidence type="ECO:0000313" key="2">
    <source>
        <dbReference type="EMBL" id="OIT06563.1"/>
    </source>
</evidence>
<protein>
    <submittedName>
        <fullName evidence="2">Uncharacterized protein</fullName>
    </submittedName>
</protein>
<dbReference type="AlphaFoldDB" id="A0A1J6J6Q2"/>
<evidence type="ECO:0000256" key="1">
    <source>
        <dbReference type="SAM" id="MobiDB-lite"/>
    </source>
</evidence>
<organism evidence="2 3">
    <name type="scientific">Nicotiana attenuata</name>
    <name type="common">Coyote tobacco</name>
    <dbReference type="NCBI Taxonomy" id="49451"/>
    <lineage>
        <taxon>Eukaryota</taxon>
        <taxon>Viridiplantae</taxon>
        <taxon>Streptophyta</taxon>
        <taxon>Embryophyta</taxon>
        <taxon>Tracheophyta</taxon>
        <taxon>Spermatophyta</taxon>
        <taxon>Magnoliopsida</taxon>
        <taxon>eudicotyledons</taxon>
        <taxon>Gunneridae</taxon>
        <taxon>Pentapetalae</taxon>
        <taxon>asterids</taxon>
        <taxon>lamiids</taxon>
        <taxon>Solanales</taxon>
        <taxon>Solanaceae</taxon>
        <taxon>Nicotianoideae</taxon>
        <taxon>Nicotianeae</taxon>
        <taxon>Nicotiana</taxon>
    </lineage>
</organism>
<dbReference type="EMBL" id="MJEQ01037184">
    <property type="protein sequence ID" value="OIT06563.1"/>
    <property type="molecule type" value="Genomic_DNA"/>
</dbReference>